<feature type="binding site" evidence="17">
    <location>
        <position position="123"/>
    </location>
    <ligand>
        <name>8-oxo-dGTP</name>
        <dbReference type="ChEBI" id="CHEBI:77896"/>
    </ligand>
</feature>
<evidence type="ECO:0000256" key="9">
    <source>
        <dbReference type="ARBA" id="ARBA00023204"/>
    </source>
</evidence>
<feature type="binding site" evidence="17">
    <location>
        <position position="32"/>
    </location>
    <ligand>
        <name>8-oxo-dGTP</name>
        <dbReference type="ChEBI" id="CHEBI:77896"/>
    </ligand>
</feature>
<comment type="cofactor">
    <cofactor evidence="1 18">
        <name>Mg(2+)</name>
        <dbReference type="ChEBI" id="CHEBI:18420"/>
    </cofactor>
</comment>
<dbReference type="EMBL" id="FOVO01000021">
    <property type="protein sequence ID" value="SFN77631.1"/>
    <property type="molecule type" value="Genomic_DNA"/>
</dbReference>
<evidence type="ECO:0000256" key="10">
    <source>
        <dbReference type="ARBA" id="ARBA00035861"/>
    </source>
</evidence>
<dbReference type="GO" id="GO:0044716">
    <property type="term" value="F:8-oxo-GDP phosphatase activity"/>
    <property type="evidence" value="ECO:0007669"/>
    <property type="project" value="TreeGrafter"/>
</dbReference>
<evidence type="ECO:0000256" key="17">
    <source>
        <dbReference type="PIRSR" id="PIRSR603561-1"/>
    </source>
</evidence>
<evidence type="ECO:0000256" key="13">
    <source>
        <dbReference type="ARBA" id="ARBA00040794"/>
    </source>
</evidence>
<evidence type="ECO:0000256" key="5">
    <source>
        <dbReference type="ARBA" id="ARBA00022723"/>
    </source>
</evidence>
<feature type="binding site" evidence="18">
    <location>
        <position position="41"/>
    </location>
    <ligand>
        <name>Mg(2+)</name>
        <dbReference type="ChEBI" id="CHEBI:18420"/>
    </ligand>
</feature>
<dbReference type="Proteomes" id="UP000199011">
    <property type="component" value="Unassembled WGS sequence"/>
</dbReference>
<dbReference type="AlphaFoldDB" id="A0A1I5BTE2"/>
<evidence type="ECO:0000259" key="19">
    <source>
        <dbReference type="PROSITE" id="PS51462"/>
    </source>
</evidence>
<dbReference type="EC" id="3.6.1.55" evidence="12"/>
<evidence type="ECO:0000256" key="7">
    <source>
        <dbReference type="ARBA" id="ARBA00022801"/>
    </source>
</evidence>
<evidence type="ECO:0000256" key="11">
    <source>
        <dbReference type="ARBA" id="ARBA00036904"/>
    </source>
</evidence>
<dbReference type="InterPro" id="IPR000086">
    <property type="entry name" value="NUDIX_hydrolase_dom"/>
</dbReference>
<sequence length="136" mass="15510">MIMEKKYLHIAAGIIKNSNDEIFITQRSADSHMGGFWEFPGGKLEQGETSEQALIRELKEEVGITVTHCESIDTITYDFPDRSITLDFFLVDEWKDEPFGKEGQPSRWVLQSELIADEFPPANRSIVSFLTKNSSH</sequence>
<keyword evidence="3" id="KW-0515">Mutator protein</keyword>
<evidence type="ECO:0000256" key="4">
    <source>
        <dbReference type="ARBA" id="ARBA00022705"/>
    </source>
</evidence>
<dbReference type="InterPro" id="IPR015797">
    <property type="entry name" value="NUDIX_hydrolase-like_dom_sf"/>
</dbReference>
<dbReference type="InterPro" id="IPR047127">
    <property type="entry name" value="MutT-like"/>
</dbReference>
<dbReference type="CDD" id="cd03425">
    <property type="entry name" value="NUDIX_MutT_NudA_like"/>
    <property type="match status" value="1"/>
</dbReference>
<dbReference type="PANTHER" id="PTHR47707">
    <property type="entry name" value="8-OXO-DGTP DIPHOSPHATASE"/>
    <property type="match status" value="1"/>
</dbReference>
<organism evidence="20 21">
    <name type="scientific">Xenorhabdus japonica</name>
    <dbReference type="NCBI Taxonomy" id="53341"/>
    <lineage>
        <taxon>Bacteria</taxon>
        <taxon>Pseudomonadati</taxon>
        <taxon>Pseudomonadota</taxon>
        <taxon>Gammaproteobacteria</taxon>
        <taxon>Enterobacterales</taxon>
        <taxon>Morganellaceae</taxon>
        <taxon>Xenorhabdus</taxon>
    </lineage>
</organism>
<keyword evidence="9" id="KW-0234">DNA repair</keyword>
<dbReference type="NCBIfam" id="NF008044">
    <property type="entry name" value="PRK10776.1"/>
    <property type="match status" value="1"/>
</dbReference>
<dbReference type="Gene3D" id="3.90.79.10">
    <property type="entry name" value="Nucleoside Triphosphate Pyrophosphohydrolase"/>
    <property type="match status" value="1"/>
</dbReference>
<reference evidence="21" key="1">
    <citation type="submission" date="2016-10" db="EMBL/GenBank/DDBJ databases">
        <authorList>
            <person name="Varghese N."/>
            <person name="Submissions S."/>
        </authorList>
    </citation>
    <scope>NUCLEOTIDE SEQUENCE [LARGE SCALE GENOMIC DNA]</scope>
    <source>
        <strain evidence="21">DSM 16522</strain>
    </source>
</reference>
<protein>
    <recommendedName>
        <fullName evidence="13">8-oxo-dGTP diphosphatase</fullName>
        <ecNumber evidence="12">3.6.1.55</ecNumber>
    </recommendedName>
    <alternativeName>
        <fullName evidence="16">7,8-dihydro-8-oxoguanine-triphosphatase</fullName>
    </alternativeName>
    <alternativeName>
        <fullName evidence="15">Mutator protein MutT</fullName>
    </alternativeName>
    <alternativeName>
        <fullName evidence="14">dGTP pyrophosphohydrolase</fullName>
    </alternativeName>
</protein>
<keyword evidence="21" id="KW-1185">Reference proteome</keyword>
<dbReference type="GO" id="GO:0035539">
    <property type="term" value="F:8-oxo-7,8-dihydrodeoxyguanosine triphosphate pyrophosphatase activity"/>
    <property type="evidence" value="ECO:0007669"/>
    <property type="project" value="UniProtKB-EC"/>
</dbReference>
<keyword evidence="7" id="KW-0378">Hydrolase</keyword>
<feature type="binding site" evidence="18">
    <location>
        <position position="61"/>
    </location>
    <ligand>
        <name>Mg(2+)</name>
        <dbReference type="ChEBI" id="CHEBI:18420"/>
    </ligand>
</feature>
<dbReference type="PROSITE" id="PS00893">
    <property type="entry name" value="NUDIX_BOX"/>
    <property type="match status" value="1"/>
</dbReference>
<dbReference type="STRING" id="53341.SAMN05421579_12143"/>
<dbReference type="PROSITE" id="PS51462">
    <property type="entry name" value="NUDIX"/>
    <property type="match status" value="1"/>
</dbReference>
<dbReference type="PANTHER" id="PTHR47707:SF1">
    <property type="entry name" value="NUDIX HYDROLASE FAMILY PROTEIN"/>
    <property type="match status" value="1"/>
</dbReference>
<keyword evidence="4" id="KW-0235">DNA replication</keyword>
<proteinExistence type="inferred from homology"/>
<dbReference type="FunFam" id="3.90.79.10:FF:000014">
    <property type="entry name" value="8-oxo-dGTP diphosphatase MutT"/>
    <property type="match status" value="1"/>
</dbReference>
<evidence type="ECO:0000256" key="12">
    <source>
        <dbReference type="ARBA" id="ARBA00038905"/>
    </source>
</evidence>
<evidence type="ECO:0000256" key="14">
    <source>
        <dbReference type="ARBA" id="ARBA00041592"/>
    </source>
</evidence>
<evidence type="ECO:0000256" key="2">
    <source>
        <dbReference type="ARBA" id="ARBA00005582"/>
    </source>
</evidence>
<dbReference type="InterPro" id="IPR003561">
    <property type="entry name" value="Mutator_MutT"/>
</dbReference>
<keyword evidence="8 18" id="KW-0460">Magnesium</keyword>
<evidence type="ECO:0000256" key="6">
    <source>
        <dbReference type="ARBA" id="ARBA00022763"/>
    </source>
</evidence>
<evidence type="ECO:0000256" key="18">
    <source>
        <dbReference type="PIRSR" id="PIRSR603561-2"/>
    </source>
</evidence>
<evidence type="ECO:0000256" key="15">
    <source>
        <dbReference type="ARBA" id="ARBA00041979"/>
    </source>
</evidence>
<feature type="binding site" evidence="17">
    <location>
        <begin position="38"/>
        <end position="41"/>
    </location>
    <ligand>
        <name>8-oxo-dGTP</name>
        <dbReference type="ChEBI" id="CHEBI:77896"/>
    </ligand>
</feature>
<dbReference type="Pfam" id="PF14815">
    <property type="entry name" value="NUDIX_4"/>
    <property type="match status" value="1"/>
</dbReference>
<comment type="catalytic activity">
    <reaction evidence="11">
        <text>8-oxo-GTP + H2O = 8-oxo-GMP + diphosphate + H(+)</text>
        <dbReference type="Rhea" id="RHEA:67616"/>
        <dbReference type="ChEBI" id="CHEBI:15377"/>
        <dbReference type="ChEBI" id="CHEBI:15378"/>
        <dbReference type="ChEBI" id="CHEBI:33019"/>
        <dbReference type="ChEBI" id="CHEBI:143553"/>
        <dbReference type="ChEBI" id="CHEBI:145694"/>
    </reaction>
</comment>
<accession>A0A1I5BTE2</accession>
<keyword evidence="6" id="KW-0227">DNA damage</keyword>
<dbReference type="InterPro" id="IPR029119">
    <property type="entry name" value="MutY_C"/>
</dbReference>
<evidence type="ECO:0000256" key="1">
    <source>
        <dbReference type="ARBA" id="ARBA00001946"/>
    </source>
</evidence>
<dbReference type="PRINTS" id="PR00502">
    <property type="entry name" value="NUDIXFAMILY"/>
</dbReference>
<comment type="catalytic activity">
    <reaction evidence="10">
        <text>8-oxo-dGTP + H2O = 8-oxo-dGMP + diphosphate + H(+)</text>
        <dbReference type="Rhea" id="RHEA:31575"/>
        <dbReference type="ChEBI" id="CHEBI:15377"/>
        <dbReference type="ChEBI" id="CHEBI:15378"/>
        <dbReference type="ChEBI" id="CHEBI:33019"/>
        <dbReference type="ChEBI" id="CHEBI:63224"/>
        <dbReference type="ChEBI" id="CHEBI:77896"/>
        <dbReference type="EC" id="3.6.1.55"/>
    </reaction>
</comment>
<name>A0A1I5BTE2_9GAMM</name>
<dbReference type="GO" id="GO:0006260">
    <property type="term" value="P:DNA replication"/>
    <property type="evidence" value="ECO:0007669"/>
    <property type="project" value="UniProtKB-KW"/>
</dbReference>
<evidence type="ECO:0000256" key="16">
    <source>
        <dbReference type="ARBA" id="ARBA00042798"/>
    </source>
</evidence>
<feature type="binding site" evidence="17">
    <location>
        <position position="27"/>
    </location>
    <ligand>
        <name>8-oxo-dGTP</name>
        <dbReference type="ChEBI" id="CHEBI:77896"/>
    </ligand>
</feature>
<dbReference type="PRINTS" id="PR01401">
    <property type="entry name" value="MUTATORMUTT"/>
</dbReference>
<comment type="similarity">
    <text evidence="2">Belongs to the Nudix hydrolase family.</text>
</comment>
<evidence type="ECO:0000313" key="20">
    <source>
        <dbReference type="EMBL" id="SFN77631.1"/>
    </source>
</evidence>
<evidence type="ECO:0000256" key="8">
    <source>
        <dbReference type="ARBA" id="ARBA00022842"/>
    </source>
</evidence>
<dbReference type="SUPFAM" id="SSF55811">
    <property type="entry name" value="Nudix"/>
    <property type="match status" value="1"/>
</dbReference>
<dbReference type="GO" id="GO:0008413">
    <property type="term" value="F:8-oxo-7,8-dihydroguanosine triphosphate pyrophosphatase activity"/>
    <property type="evidence" value="ECO:0007669"/>
    <property type="project" value="InterPro"/>
</dbReference>
<feature type="domain" description="Nudix hydrolase" evidence="19">
    <location>
        <begin position="5"/>
        <end position="132"/>
    </location>
</feature>
<dbReference type="NCBIfam" id="TIGR00586">
    <property type="entry name" value="mutt"/>
    <property type="match status" value="1"/>
</dbReference>
<keyword evidence="5 18" id="KW-0479">Metal-binding</keyword>
<dbReference type="GO" id="GO:0044715">
    <property type="term" value="F:8-oxo-dGDP phosphatase activity"/>
    <property type="evidence" value="ECO:0007669"/>
    <property type="project" value="TreeGrafter"/>
</dbReference>
<dbReference type="GO" id="GO:0046872">
    <property type="term" value="F:metal ion binding"/>
    <property type="evidence" value="ECO:0007669"/>
    <property type="project" value="UniProtKB-KW"/>
</dbReference>
<evidence type="ECO:0000256" key="3">
    <source>
        <dbReference type="ARBA" id="ARBA00022457"/>
    </source>
</evidence>
<evidence type="ECO:0000313" key="21">
    <source>
        <dbReference type="Proteomes" id="UP000199011"/>
    </source>
</evidence>
<dbReference type="InterPro" id="IPR020084">
    <property type="entry name" value="NUDIX_hydrolase_CS"/>
</dbReference>
<dbReference type="GO" id="GO:0006281">
    <property type="term" value="P:DNA repair"/>
    <property type="evidence" value="ECO:0007669"/>
    <property type="project" value="UniProtKB-KW"/>
</dbReference>
<dbReference type="InterPro" id="IPR020476">
    <property type="entry name" value="Nudix_hydrolase"/>
</dbReference>
<gene>
    <name evidence="20" type="ORF">SAMN05421579_12143</name>
</gene>